<gene>
    <name evidence="1" type="ORF">GT347_24780</name>
</gene>
<name>A0A857JCK7_9BURK</name>
<sequence length="133" mass="15123">MHSTHAATSRREAVTRPNPRGYYVGRIEAFHAVLDLVAPGQPRFGELDLHDKSPQDWESALYAVHRRLGSAISRLTMEQRETLRGAAMDLSRNPPTHTRVEDPRDPDYCLARSRAFREIIGALDIRQTAGWMM</sequence>
<reference evidence="1 2" key="1">
    <citation type="submission" date="2020-01" db="EMBL/GenBank/DDBJ databases">
        <title>Genome sequencing of strain KACC 21265.</title>
        <authorList>
            <person name="Heo J."/>
            <person name="Kim S.-J."/>
            <person name="Kim J.-S."/>
            <person name="Hong S.-B."/>
            <person name="Kwon S.-W."/>
        </authorList>
    </citation>
    <scope>NUCLEOTIDE SEQUENCE [LARGE SCALE GENOMIC DNA]</scope>
    <source>
        <strain evidence="1 2">KACC 21265</strain>
    </source>
</reference>
<proteinExistence type="predicted"/>
<keyword evidence="2" id="KW-1185">Reference proteome</keyword>
<dbReference type="AlphaFoldDB" id="A0A857JCK7"/>
<evidence type="ECO:0000313" key="2">
    <source>
        <dbReference type="Proteomes" id="UP000464787"/>
    </source>
</evidence>
<dbReference type="EMBL" id="CP047650">
    <property type="protein sequence ID" value="QHJ00922.1"/>
    <property type="molecule type" value="Genomic_DNA"/>
</dbReference>
<evidence type="ECO:0000313" key="1">
    <source>
        <dbReference type="EMBL" id="QHJ00922.1"/>
    </source>
</evidence>
<accession>A0A857JCK7</accession>
<organism evidence="1 2">
    <name type="scientific">Xylophilus rhododendri</name>
    <dbReference type="NCBI Taxonomy" id="2697032"/>
    <lineage>
        <taxon>Bacteria</taxon>
        <taxon>Pseudomonadati</taxon>
        <taxon>Pseudomonadota</taxon>
        <taxon>Betaproteobacteria</taxon>
        <taxon>Burkholderiales</taxon>
        <taxon>Xylophilus</taxon>
    </lineage>
</organism>
<dbReference type="KEGG" id="xyk:GT347_24780"/>
<dbReference type="RefSeq" id="WP_160554731.1">
    <property type="nucleotide sequence ID" value="NZ_CP047650.1"/>
</dbReference>
<protein>
    <submittedName>
        <fullName evidence="1">Uncharacterized protein</fullName>
    </submittedName>
</protein>
<dbReference type="Proteomes" id="UP000464787">
    <property type="component" value="Chromosome"/>
</dbReference>